<gene>
    <name evidence="7" type="ORF">SAMN05443549_101470</name>
</gene>
<dbReference type="RefSeq" id="WP_073367608.1">
    <property type="nucleotide sequence ID" value="NZ_FQWB01000001.1"/>
</dbReference>
<keyword evidence="2 5" id="KW-0812">Transmembrane</keyword>
<evidence type="ECO:0000256" key="1">
    <source>
        <dbReference type="ARBA" id="ARBA00004141"/>
    </source>
</evidence>
<dbReference type="Pfam" id="PF01740">
    <property type="entry name" value="STAS"/>
    <property type="match status" value="1"/>
</dbReference>
<dbReference type="EMBL" id="FQWB01000001">
    <property type="protein sequence ID" value="SHF82342.1"/>
    <property type="molecule type" value="Genomic_DNA"/>
</dbReference>
<dbReference type="PANTHER" id="PTHR11814">
    <property type="entry name" value="SULFATE TRANSPORTER"/>
    <property type="match status" value="1"/>
</dbReference>
<dbReference type="Proteomes" id="UP000184516">
    <property type="component" value="Unassembled WGS sequence"/>
</dbReference>
<reference evidence="8" key="1">
    <citation type="submission" date="2016-11" db="EMBL/GenBank/DDBJ databases">
        <authorList>
            <person name="Varghese N."/>
            <person name="Submissions S."/>
        </authorList>
    </citation>
    <scope>NUCLEOTIDE SEQUENCE [LARGE SCALE GENOMIC DNA]</scope>
    <source>
        <strain evidence="8">DSM 19978</strain>
    </source>
</reference>
<feature type="transmembrane region" description="Helical" evidence="5">
    <location>
        <begin position="101"/>
        <end position="122"/>
    </location>
</feature>
<feature type="transmembrane region" description="Helical" evidence="5">
    <location>
        <begin position="181"/>
        <end position="197"/>
    </location>
</feature>
<feature type="transmembrane region" description="Helical" evidence="5">
    <location>
        <begin position="350"/>
        <end position="367"/>
    </location>
</feature>
<dbReference type="SUPFAM" id="SSF52091">
    <property type="entry name" value="SpoIIaa-like"/>
    <property type="match status" value="1"/>
</dbReference>
<dbReference type="CDD" id="cd07042">
    <property type="entry name" value="STAS_SulP_like_sulfate_transporter"/>
    <property type="match status" value="1"/>
</dbReference>
<dbReference type="OrthoDB" id="9771198at2"/>
<feature type="transmembrane region" description="Helical" evidence="5">
    <location>
        <begin position="53"/>
        <end position="69"/>
    </location>
</feature>
<dbReference type="PROSITE" id="PS50801">
    <property type="entry name" value="STAS"/>
    <property type="match status" value="1"/>
</dbReference>
<dbReference type="GO" id="GO:0055085">
    <property type="term" value="P:transmembrane transport"/>
    <property type="evidence" value="ECO:0007669"/>
    <property type="project" value="InterPro"/>
</dbReference>
<keyword evidence="8" id="KW-1185">Reference proteome</keyword>
<feature type="transmembrane region" description="Helical" evidence="5">
    <location>
        <begin position="75"/>
        <end position="94"/>
    </location>
</feature>
<dbReference type="InterPro" id="IPR011547">
    <property type="entry name" value="SLC26A/SulP_dom"/>
</dbReference>
<feature type="transmembrane region" description="Helical" evidence="5">
    <location>
        <begin position="209"/>
        <end position="234"/>
    </location>
</feature>
<proteinExistence type="predicted"/>
<evidence type="ECO:0000256" key="4">
    <source>
        <dbReference type="ARBA" id="ARBA00023136"/>
    </source>
</evidence>
<evidence type="ECO:0000313" key="7">
    <source>
        <dbReference type="EMBL" id="SHF82342.1"/>
    </source>
</evidence>
<name>A0A1M5ETJ6_9FLAO</name>
<dbReference type="STRING" id="468056.SAMN05443549_101470"/>
<evidence type="ECO:0000313" key="8">
    <source>
        <dbReference type="Proteomes" id="UP000184516"/>
    </source>
</evidence>
<organism evidence="7 8">
    <name type="scientific">Flavobacterium fluvii</name>
    <dbReference type="NCBI Taxonomy" id="468056"/>
    <lineage>
        <taxon>Bacteria</taxon>
        <taxon>Pseudomonadati</taxon>
        <taxon>Bacteroidota</taxon>
        <taxon>Flavobacteriia</taxon>
        <taxon>Flavobacteriales</taxon>
        <taxon>Flavobacteriaceae</taxon>
        <taxon>Flavobacterium</taxon>
    </lineage>
</organism>
<dbReference type="InterPro" id="IPR001902">
    <property type="entry name" value="SLC26A/SulP_fam"/>
</dbReference>
<evidence type="ECO:0000259" key="6">
    <source>
        <dbReference type="PROSITE" id="PS50801"/>
    </source>
</evidence>
<feature type="transmembrane region" description="Helical" evidence="5">
    <location>
        <begin position="326"/>
        <end position="343"/>
    </location>
</feature>
<feature type="transmembrane region" description="Helical" evidence="5">
    <location>
        <begin position="254"/>
        <end position="277"/>
    </location>
</feature>
<protein>
    <submittedName>
        <fullName evidence="7">High affinity sulphate transporter 1</fullName>
    </submittedName>
</protein>
<keyword evidence="3 5" id="KW-1133">Transmembrane helix</keyword>
<feature type="domain" description="STAS" evidence="6">
    <location>
        <begin position="439"/>
        <end position="554"/>
    </location>
</feature>
<evidence type="ECO:0000256" key="2">
    <source>
        <dbReference type="ARBA" id="ARBA00022692"/>
    </source>
</evidence>
<comment type="subcellular location">
    <subcellularLocation>
        <location evidence="1">Membrane</location>
        <topology evidence="1">Multi-pass membrane protein</topology>
    </subcellularLocation>
</comment>
<feature type="transmembrane region" description="Helical" evidence="5">
    <location>
        <begin position="387"/>
        <end position="414"/>
    </location>
</feature>
<dbReference type="NCBIfam" id="TIGR00815">
    <property type="entry name" value="sulP"/>
    <property type="match status" value="1"/>
</dbReference>
<feature type="transmembrane region" description="Helical" evidence="5">
    <location>
        <begin position="26"/>
        <end position="46"/>
    </location>
</feature>
<keyword evidence="4 5" id="KW-0472">Membrane</keyword>
<evidence type="ECO:0000256" key="5">
    <source>
        <dbReference type="SAM" id="Phobius"/>
    </source>
</evidence>
<dbReference type="Gene3D" id="3.30.750.24">
    <property type="entry name" value="STAS domain"/>
    <property type="match status" value="1"/>
</dbReference>
<evidence type="ECO:0000256" key="3">
    <source>
        <dbReference type="ARBA" id="ARBA00022989"/>
    </source>
</evidence>
<dbReference type="GO" id="GO:0016020">
    <property type="term" value="C:membrane"/>
    <property type="evidence" value="ECO:0007669"/>
    <property type="project" value="UniProtKB-SubCell"/>
</dbReference>
<dbReference type="AlphaFoldDB" id="A0A1M5ETJ6"/>
<sequence>MSFVHKLFPPILWFKDYTAKTLKGDFISGITLAAYGIPVSLAYATLAGLPPQYGIYGYLIGGFFYSLLGTSKQLAIGPTSAISLLIGTTIANMANGNLQRWAEIASLTALVFAALAILAYLLRLSGIINFISETVLVGFKAGAALTIGLTQLPKLFGVKGGGENFLDRIIILIQQLPETNTAVLIFGITAIAILILGEKMAPGKPVAILIVIISILLITTTSLGHQGFTTVGIIPSGLPEFHLPSLRVRDIDGVLPLAAACFLLSYIESVSAARTLAQKNNYFIDPRQELLAIGVANAAVALGQGYPVAGGLSQSAVNDNAGAKTPLSLVFASVTIALCLLFLTGFLKNLPAVILASIVLVAIRGLFDLDEMKHLYRINKQEFYVAMIALVGVLIWGILTGVLLAAIVTLLLLIKATSKPNVAFLGRIPGTKRYTDLERHPDNEIIEGVLIVRVESSIFYFNVENIKEQIWEKINSEINPLKTVILDLNSSPRVDITGARFLKHLFTELKKKNISLKIAEARSEVRDILRSENLEEVLGHISRFVSVDDLVVAALKKEASNEQD</sequence>
<accession>A0A1M5ETJ6</accession>
<dbReference type="InterPro" id="IPR036513">
    <property type="entry name" value="STAS_dom_sf"/>
</dbReference>
<dbReference type="InterPro" id="IPR002645">
    <property type="entry name" value="STAS_dom"/>
</dbReference>
<dbReference type="Pfam" id="PF00916">
    <property type="entry name" value="Sulfate_transp"/>
    <property type="match status" value="1"/>
</dbReference>